<evidence type="ECO:0000256" key="1">
    <source>
        <dbReference type="SAM" id="Phobius"/>
    </source>
</evidence>
<evidence type="ECO:0000313" key="3">
    <source>
        <dbReference type="EMBL" id="MCR1898154.1"/>
    </source>
</evidence>
<feature type="transmembrane region" description="Helical" evidence="1">
    <location>
        <begin position="369"/>
        <end position="394"/>
    </location>
</feature>
<feature type="transmembrane region" description="Helical" evidence="1">
    <location>
        <begin position="47"/>
        <end position="70"/>
    </location>
</feature>
<comment type="caution">
    <text evidence="3">The sequence shown here is derived from an EMBL/GenBank/DDBJ whole genome shotgun (WGS) entry which is preliminary data.</text>
</comment>
<keyword evidence="1" id="KW-1133">Transmembrane helix</keyword>
<dbReference type="EMBL" id="JANKAS010000002">
    <property type="protein sequence ID" value="MCR1898154.1"/>
    <property type="molecule type" value="Genomic_DNA"/>
</dbReference>
<dbReference type="NCBIfam" id="TIGR02871">
    <property type="entry name" value="spore_ylbJ"/>
    <property type="match status" value="1"/>
</dbReference>
<proteinExistence type="predicted"/>
<gene>
    <name evidence="3" type="primary">ylbJ</name>
    <name evidence="3" type="ORF">NSA47_04020</name>
</gene>
<feature type="domain" description="Nucleoside transporter/FeoB GTPase Gate" evidence="2">
    <location>
        <begin position="42"/>
        <end position="141"/>
    </location>
</feature>
<protein>
    <submittedName>
        <fullName evidence="3">Sporulation integral membrane protein YlbJ</fullName>
    </submittedName>
</protein>
<feature type="transmembrane region" description="Helical" evidence="1">
    <location>
        <begin position="7"/>
        <end position="27"/>
    </location>
</feature>
<organism evidence="3 4">
    <name type="scientific">Irregularibacter muris</name>
    <dbReference type="NCBI Taxonomy" id="1796619"/>
    <lineage>
        <taxon>Bacteria</taxon>
        <taxon>Bacillati</taxon>
        <taxon>Bacillota</taxon>
        <taxon>Clostridia</taxon>
        <taxon>Eubacteriales</taxon>
        <taxon>Eubacteriaceae</taxon>
        <taxon>Irregularibacter</taxon>
    </lineage>
</organism>
<feature type="transmembrane region" description="Helical" evidence="1">
    <location>
        <begin position="211"/>
        <end position="232"/>
    </location>
</feature>
<feature type="transmembrane region" description="Helical" evidence="1">
    <location>
        <begin position="148"/>
        <end position="168"/>
    </location>
</feature>
<feature type="transmembrane region" description="Helical" evidence="1">
    <location>
        <begin position="239"/>
        <end position="262"/>
    </location>
</feature>
<feature type="transmembrane region" description="Helical" evidence="1">
    <location>
        <begin position="282"/>
        <end position="308"/>
    </location>
</feature>
<keyword evidence="4" id="KW-1185">Reference proteome</keyword>
<name>A0AAE3L296_9FIRM</name>
<dbReference type="AlphaFoldDB" id="A0AAE3L296"/>
<feature type="transmembrane region" description="Helical" evidence="1">
    <location>
        <begin position="315"/>
        <end position="337"/>
    </location>
</feature>
<dbReference type="Pfam" id="PF07670">
    <property type="entry name" value="Gate"/>
    <property type="match status" value="1"/>
</dbReference>
<evidence type="ECO:0000313" key="4">
    <source>
        <dbReference type="Proteomes" id="UP001205748"/>
    </source>
</evidence>
<evidence type="ECO:0000259" key="2">
    <source>
        <dbReference type="Pfam" id="PF07670"/>
    </source>
</evidence>
<dbReference type="InterPro" id="IPR014226">
    <property type="entry name" value="Spore_IM_YlbJ"/>
</dbReference>
<feature type="transmembrane region" description="Helical" evidence="1">
    <location>
        <begin position="77"/>
        <end position="100"/>
    </location>
</feature>
<reference evidence="3" key="1">
    <citation type="submission" date="2022-07" db="EMBL/GenBank/DDBJ databases">
        <title>Enhanced cultured diversity of the mouse gut microbiota enables custom-made synthetic communities.</title>
        <authorList>
            <person name="Afrizal A."/>
        </authorList>
    </citation>
    <scope>NUCLEOTIDE SEQUENCE</scope>
    <source>
        <strain evidence="3">DSM 28593</strain>
    </source>
</reference>
<accession>A0AAE3L296</accession>
<keyword evidence="1" id="KW-0472">Membrane</keyword>
<dbReference type="InterPro" id="IPR011642">
    <property type="entry name" value="Gate_dom"/>
</dbReference>
<sequence>MRKKNSGLFAPFIFLIILILMVCFPNTSYNAAKRGVDIWFNNVFPALLPFFIGTEILTGLGIVHFLGALLEPIMYPIFNIPGVGSFAYAMSITSGYPMGAKITAELRDKGLCSREEGQRLLALCSTSGPLFMIGAVAIGMFNDATLGIMIMLSHYIGSIFTGIIFRNYGSKKNLSSYNKKTSNLFDSIRVARKEDGRKLGELLGDAVKNSINTLLIIGGFIILFSVIIELSLTIKLLDFLALAISPLFHFANASSLIIKGLLSGLVEITNGVNIISQTTDSIMLQGVLTSFIIAWGGLSIHAQAISLISKTDLKVLPYLVSKILHGLFSGISCYYLMRSLFPYFQKRTVPTFLGNNAHYFPQLTWYNKLLLSLNFCISILSILILVGFSIYVYLKFKYKIKKIKKS</sequence>
<feature type="transmembrane region" description="Helical" evidence="1">
    <location>
        <begin position="120"/>
        <end position="141"/>
    </location>
</feature>
<dbReference type="RefSeq" id="WP_257529612.1">
    <property type="nucleotide sequence ID" value="NZ_JANKAS010000002.1"/>
</dbReference>
<dbReference type="Proteomes" id="UP001205748">
    <property type="component" value="Unassembled WGS sequence"/>
</dbReference>
<keyword evidence="1" id="KW-0812">Transmembrane</keyword>